<dbReference type="AlphaFoldDB" id="E0UBN5"/>
<dbReference type="EMBL" id="CP002198">
    <property type="protein sequence ID" value="ADN13979.1"/>
    <property type="molecule type" value="Genomic_DNA"/>
</dbReference>
<keyword evidence="1" id="KW-0812">Transmembrane</keyword>
<protein>
    <submittedName>
        <fullName evidence="2">Uncharacterized protein</fullName>
    </submittedName>
</protein>
<evidence type="ECO:0000313" key="3">
    <source>
        <dbReference type="Proteomes" id="UP000008206"/>
    </source>
</evidence>
<proteinExistence type="predicted"/>
<dbReference type="KEGG" id="cyj:Cyan7822_1997"/>
<keyword evidence="1" id="KW-0472">Membrane</keyword>
<gene>
    <name evidence="2" type="ordered locus">Cyan7822_1997</name>
</gene>
<evidence type="ECO:0000313" key="2">
    <source>
        <dbReference type="EMBL" id="ADN13979.1"/>
    </source>
</evidence>
<name>E0UBN5_GLOV7</name>
<dbReference type="RefSeq" id="WP_013322085.1">
    <property type="nucleotide sequence ID" value="NC_014501.1"/>
</dbReference>
<evidence type="ECO:0000256" key="1">
    <source>
        <dbReference type="SAM" id="Phobius"/>
    </source>
</evidence>
<keyword evidence="1" id="KW-1133">Transmembrane helix</keyword>
<organism evidence="2 3">
    <name type="scientific">Gloeothece verrucosa (strain PCC 7822)</name>
    <name type="common">Cyanothece sp. (strain PCC 7822)</name>
    <dbReference type="NCBI Taxonomy" id="497965"/>
    <lineage>
        <taxon>Bacteria</taxon>
        <taxon>Bacillati</taxon>
        <taxon>Cyanobacteriota</taxon>
        <taxon>Cyanophyceae</taxon>
        <taxon>Oscillatoriophycideae</taxon>
        <taxon>Chroococcales</taxon>
        <taxon>Aphanothecaceae</taxon>
        <taxon>Gloeothece</taxon>
        <taxon>Gloeothece verrucosa</taxon>
    </lineage>
</organism>
<dbReference type="Proteomes" id="UP000008206">
    <property type="component" value="Chromosome"/>
</dbReference>
<dbReference type="eggNOG" id="ENOG5032HHZ">
    <property type="taxonomic scope" value="Bacteria"/>
</dbReference>
<dbReference type="OrthoDB" id="9888724at2"/>
<feature type="transmembrane region" description="Helical" evidence="1">
    <location>
        <begin position="60"/>
        <end position="78"/>
    </location>
</feature>
<dbReference type="HOGENOM" id="CLU_2104957_0_0_3"/>
<sequence length="117" mass="13264">MSEQNFSQKDSPGDSSFSSINWVSLWQASGNDWSWMIKQSCLSSSSSSLKRKESLNQRKVIFIEIILTIALLLLARFVESYRPVMVNSAQENKFFESTIIPSNSHVQDNSLFPAKDP</sequence>
<accession>E0UBN5</accession>
<reference evidence="3" key="1">
    <citation type="journal article" date="2011" name="MBio">
        <title>Novel metabolic attributes of the genus Cyanothece, comprising a group of unicellular nitrogen-fixing Cyanobacteria.</title>
        <authorList>
            <person name="Bandyopadhyay A."/>
            <person name="Elvitigala T."/>
            <person name="Welsh E."/>
            <person name="Stockel J."/>
            <person name="Liberton M."/>
            <person name="Min H."/>
            <person name="Sherman L.A."/>
            <person name="Pakrasi H.B."/>
        </authorList>
    </citation>
    <scope>NUCLEOTIDE SEQUENCE [LARGE SCALE GENOMIC DNA]</scope>
    <source>
        <strain evidence="3">PCC 7822</strain>
    </source>
</reference>
<keyword evidence="3" id="KW-1185">Reference proteome</keyword>